<dbReference type="UniPathway" id="UPA00286"/>
<dbReference type="SUPFAM" id="SSF52266">
    <property type="entry name" value="SGNH hydrolase"/>
    <property type="match status" value="1"/>
</dbReference>
<evidence type="ECO:0000313" key="9">
    <source>
        <dbReference type="EMBL" id="EPX86005.1"/>
    </source>
</evidence>
<dbReference type="AlphaFoldDB" id="S9S735"/>
<keyword evidence="4 7" id="KW-0732">Signal</keyword>
<accession>S9S735</accession>
<evidence type="ECO:0000256" key="2">
    <source>
        <dbReference type="ARBA" id="ARBA00005182"/>
    </source>
</evidence>
<reference evidence="10" key="1">
    <citation type="journal article" date="2014" name="Stand. Genomic Sci.">
        <title>Genome sequence of the exopolysaccharide-producing Salipiger mucosus type strain (DSM 16094(T)), a moderately halophilic member of the Roseobacter clade.</title>
        <authorList>
            <person name="Riedel T."/>
            <person name="Spring S."/>
            <person name="Fiebig A."/>
            <person name="Petersen J."/>
            <person name="Kyrpides N.C."/>
            <person name="Goker M."/>
            <person name="Klenk H.P."/>
        </authorList>
    </citation>
    <scope>NUCLEOTIDE SEQUENCE [LARGE SCALE GENOMIC DNA]</scope>
    <source>
        <strain evidence="10">DSM 16094</strain>
    </source>
</reference>
<proteinExistence type="predicted"/>
<feature type="signal peptide" evidence="7">
    <location>
        <begin position="1"/>
        <end position="25"/>
    </location>
</feature>
<dbReference type="InterPro" id="IPR034655">
    <property type="entry name" value="AlgX_N"/>
</dbReference>
<dbReference type="GO" id="GO:0016740">
    <property type="term" value="F:transferase activity"/>
    <property type="evidence" value="ECO:0007669"/>
    <property type="project" value="UniProtKB-KW"/>
</dbReference>
<evidence type="ECO:0000313" key="10">
    <source>
        <dbReference type="Proteomes" id="UP000015347"/>
    </source>
</evidence>
<evidence type="ECO:0000256" key="5">
    <source>
        <dbReference type="ARBA" id="ARBA00022764"/>
    </source>
</evidence>
<comment type="pathway">
    <text evidence="2">Glycan biosynthesis; alginate biosynthesis.</text>
</comment>
<dbReference type="GO" id="GO:0016788">
    <property type="term" value="F:hydrolase activity, acting on ester bonds"/>
    <property type="evidence" value="ECO:0007669"/>
    <property type="project" value="UniProtKB-ARBA"/>
</dbReference>
<comment type="caution">
    <text evidence="9">The sequence shown here is derived from an EMBL/GenBank/DDBJ whole genome shotgun (WGS) entry which is preliminary data.</text>
</comment>
<dbReference type="GO" id="GO:0042121">
    <property type="term" value="P:alginic acid biosynthetic process"/>
    <property type="evidence" value="ECO:0007669"/>
    <property type="project" value="UniProtKB-UniPathway"/>
</dbReference>
<evidence type="ECO:0000256" key="7">
    <source>
        <dbReference type="SAM" id="SignalP"/>
    </source>
</evidence>
<evidence type="ECO:0000256" key="4">
    <source>
        <dbReference type="ARBA" id="ARBA00022729"/>
    </source>
</evidence>
<evidence type="ECO:0000259" key="8">
    <source>
        <dbReference type="Pfam" id="PF16822"/>
    </source>
</evidence>
<sequence length="451" mass="47819">MMTVGNLKTGAAMLTAALAGLGGLAATPLAAQQADASSYGCRDLTSAKPMAFLEGEGGVFYRLNLDMRMNHPFSERAAASVKALSDALAAKGTTLVYLPVPTKSLAMPDELPPAAASFGYDGAVARKAYRAFIDRFREVGVPVVDTATAMRGAEGPEPPFVATDFHWSSTGARAVAGQVAETLAALPVHEDMAKTDHVTRKTETDKLASAMRRRIQPYCSDSIPQAETQGFVTEATSDSGGSTEGGIFADAESAPPISLVGTSMSAEPAFNFEGFLAEAAGAEVANYAITGGNQFGSITSYLLSADFRDAPPDVLIWENPIYNNLGEFGELPWLELIAAVQDSCEPVETTISDDGTLSAQLSTDALGPDVSIRADSGDANGRQASFRFRTEEGFAVDSTITRPDRYEPTRWFYQALAPLQRSDFTRVEVGFDQPATDDATIALCNMKDPQT</sequence>
<evidence type="ECO:0000256" key="1">
    <source>
        <dbReference type="ARBA" id="ARBA00004418"/>
    </source>
</evidence>
<comment type="subcellular location">
    <subcellularLocation>
        <location evidence="1">Periplasm</location>
    </subcellularLocation>
</comment>
<organism evidence="9 10">
    <name type="scientific">Salipiger mucosus DSM 16094</name>
    <dbReference type="NCBI Taxonomy" id="1123237"/>
    <lineage>
        <taxon>Bacteria</taxon>
        <taxon>Pseudomonadati</taxon>
        <taxon>Pseudomonadota</taxon>
        <taxon>Alphaproteobacteria</taxon>
        <taxon>Rhodobacterales</taxon>
        <taxon>Roseobacteraceae</taxon>
        <taxon>Salipiger</taxon>
    </lineage>
</organism>
<gene>
    <name evidence="9" type="ORF">Salmuc_00821</name>
</gene>
<dbReference type="InterPro" id="IPR036514">
    <property type="entry name" value="SGNH_hydro_sf"/>
</dbReference>
<dbReference type="OrthoDB" id="5657087at2"/>
<dbReference type="HOGENOM" id="CLU_606750_0_0_5"/>
<dbReference type="RefSeq" id="WP_021119720.1">
    <property type="nucleotide sequence ID" value="NZ_KE557273.1"/>
</dbReference>
<name>S9S735_9RHOB</name>
<dbReference type="EMBL" id="APVH01000005">
    <property type="protein sequence ID" value="EPX86005.1"/>
    <property type="molecule type" value="Genomic_DNA"/>
</dbReference>
<dbReference type="GO" id="GO:0042597">
    <property type="term" value="C:periplasmic space"/>
    <property type="evidence" value="ECO:0007669"/>
    <property type="project" value="UniProtKB-SubCell"/>
</dbReference>
<keyword evidence="3" id="KW-0808">Transferase</keyword>
<dbReference type="InterPro" id="IPR031811">
    <property type="entry name" value="ALGX/ALGJ_SGNH-like"/>
</dbReference>
<dbReference type="STRING" id="1123237.Salmuc_00821"/>
<feature type="chain" id="PRO_5004556345" description="AlgX/AlgJ SGNH hydrolase-like domain-containing protein" evidence="7">
    <location>
        <begin position="26"/>
        <end position="451"/>
    </location>
</feature>
<dbReference type="Proteomes" id="UP000015347">
    <property type="component" value="Unassembled WGS sequence"/>
</dbReference>
<protein>
    <recommendedName>
        <fullName evidence="8">AlgX/AlgJ SGNH hydrolase-like domain-containing protein</fullName>
    </recommendedName>
</protein>
<dbReference type="Pfam" id="PF16822">
    <property type="entry name" value="ALGX"/>
    <property type="match status" value="1"/>
</dbReference>
<dbReference type="CDD" id="cd14441">
    <property type="entry name" value="AlgX_N"/>
    <property type="match status" value="1"/>
</dbReference>
<evidence type="ECO:0000256" key="3">
    <source>
        <dbReference type="ARBA" id="ARBA00022679"/>
    </source>
</evidence>
<keyword evidence="6" id="KW-0016">Alginate biosynthesis</keyword>
<keyword evidence="5" id="KW-0574">Periplasm</keyword>
<keyword evidence="10" id="KW-1185">Reference proteome</keyword>
<evidence type="ECO:0000256" key="6">
    <source>
        <dbReference type="ARBA" id="ARBA00022841"/>
    </source>
</evidence>
<feature type="domain" description="AlgX/AlgJ SGNH hydrolase-like" evidence="8">
    <location>
        <begin position="73"/>
        <end position="320"/>
    </location>
</feature>
<dbReference type="Gene3D" id="3.40.50.1110">
    <property type="entry name" value="SGNH hydrolase"/>
    <property type="match status" value="1"/>
</dbReference>
<dbReference type="eggNOG" id="ENOG502Z8PP">
    <property type="taxonomic scope" value="Bacteria"/>
</dbReference>